<proteinExistence type="predicted"/>
<feature type="coiled-coil region" evidence="1">
    <location>
        <begin position="271"/>
        <end position="330"/>
    </location>
</feature>
<reference evidence="3" key="1">
    <citation type="submission" date="2023-04" db="EMBL/GenBank/DDBJ databases">
        <title>Phytophthora lilii NBRC 32176.</title>
        <authorList>
            <person name="Ichikawa N."/>
            <person name="Sato H."/>
            <person name="Tonouchi N."/>
        </authorList>
    </citation>
    <scope>NUCLEOTIDE SEQUENCE</scope>
    <source>
        <strain evidence="3">NBRC 32176</strain>
    </source>
</reference>
<name>A0A9W6WUE3_9STRA</name>
<protein>
    <submittedName>
        <fullName evidence="3">Unnamed protein product</fullName>
    </submittedName>
</protein>
<keyword evidence="1" id="KW-0175">Coiled coil</keyword>
<feature type="compositionally biased region" description="Polar residues" evidence="2">
    <location>
        <begin position="30"/>
        <end position="44"/>
    </location>
</feature>
<dbReference type="EMBL" id="BSXW01000305">
    <property type="protein sequence ID" value="GMF18055.1"/>
    <property type="molecule type" value="Genomic_DNA"/>
</dbReference>
<gene>
    <name evidence="3" type="ORF">Plil01_000669700</name>
</gene>
<dbReference type="Proteomes" id="UP001165083">
    <property type="component" value="Unassembled WGS sequence"/>
</dbReference>
<dbReference type="AlphaFoldDB" id="A0A9W6WUE3"/>
<dbReference type="OrthoDB" id="129874at2759"/>
<evidence type="ECO:0000313" key="3">
    <source>
        <dbReference type="EMBL" id="GMF18055.1"/>
    </source>
</evidence>
<organism evidence="3 4">
    <name type="scientific">Phytophthora lilii</name>
    <dbReference type="NCBI Taxonomy" id="2077276"/>
    <lineage>
        <taxon>Eukaryota</taxon>
        <taxon>Sar</taxon>
        <taxon>Stramenopiles</taxon>
        <taxon>Oomycota</taxon>
        <taxon>Peronosporomycetes</taxon>
        <taxon>Peronosporales</taxon>
        <taxon>Peronosporaceae</taxon>
        <taxon>Phytophthora</taxon>
    </lineage>
</organism>
<accession>A0A9W6WUE3</accession>
<feature type="compositionally biased region" description="Low complexity" evidence="2">
    <location>
        <begin position="45"/>
        <end position="58"/>
    </location>
</feature>
<feature type="region of interest" description="Disordered" evidence="2">
    <location>
        <begin position="85"/>
        <end position="112"/>
    </location>
</feature>
<comment type="caution">
    <text evidence="3">The sequence shown here is derived from an EMBL/GenBank/DDBJ whole genome shotgun (WGS) entry which is preliminary data.</text>
</comment>
<evidence type="ECO:0000256" key="1">
    <source>
        <dbReference type="SAM" id="Coils"/>
    </source>
</evidence>
<evidence type="ECO:0000313" key="4">
    <source>
        <dbReference type="Proteomes" id="UP001165083"/>
    </source>
</evidence>
<feature type="compositionally biased region" description="Acidic residues" evidence="2">
    <location>
        <begin position="102"/>
        <end position="112"/>
    </location>
</feature>
<feature type="compositionally biased region" description="Basic and acidic residues" evidence="2">
    <location>
        <begin position="85"/>
        <end position="101"/>
    </location>
</feature>
<evidence type="ECO:0000256" key="2">
    <source>
        <dbReference type="SAM" id="MobiDB-lite"/>
    </source>
</evidence>
<feature type="region of interest" description="Disordered" evidence="2">
    <location>
        <begin position="25"/>
        <end position="67"/>
    </location>
</feature>
<keyword evidence="4" id="KW-1185">Reference proteome</keyword>
<sequence>MSWRQPTNLFGPNASDQAMMEEVLELLASDSPNTNQEQSEATTVSSNTNSNNHNSNRSGHNRDPFIVPAPEDEAVVNELQDMIDKDCGEGTNEQEEKRTIDEETSSSDDDDCRIEETEPAVQGAVQEQTTVQEQAFQEQGDTSLGVVQQTQSPMPQSLVELDQVWSTRSSVPAPFPYTFHLHSRPTNPMCVCLDGSYRYLYELIFIVHVQVCQLSVSSHSYGAGARCGSSFDKHSLCNSTVPAEFVLIFQAKERGIDRIVLPSFVNWAAQLRQQKLHLQKLQAELVSLEDLATQSKRYEQRSMESLENELKILNDEIADLSEEVQDASKKELDWVLLNVF</sequence>